<dbReference type="EMBL" id="SNWM01000005">
    <property type="protein sequence ID" value="TDO20312.1"/>
    <property type="molecule type" value="Genomic_DNA"/>
</dbReference>
<sequence>MKKKDKKSKKKNLNIIRIHTALGRRLVRTSFVPCSTKVGMSSDELREMLDVEIHKKLRNITKYISKLVKLLGLVIPART</sequence>
<evidence type="ECO:0000313" key="2">
    <source>
        <dbReference type="Proteomes" id="UP000295499"/>
    </source>
</evidence>
<organism evidence="1 2">
    <name type="scientific">Pedobacter duraquae</name>
    <dbReference type="NCBI Taxonomy" id="425511"/>
    <lineage>
        <taxon>Bacteria</taxon>
        <taxon>Pseudomonadati</taxon>
        <taxon>Bacteroidota</taxon>
        <taxon>Sphingobacteriia</taxon>
        <taxon>Sphingobacteriales</taxon>
        <taxon>Sphingobacteriaceae</taxon>
        <taxon>Pedobacter</taxon>
    </lineage>
</organism>
<accession>A0A4R6IE51</accession>
<dbReference type="Proteomes" id="UP000295499">
    <property type="component" value="Unassembled WGS sequence"/>
</dbReference>
<name>A0A4R6IE51_9SPHI</name>
<reference evidence="1 2" key="1">
    <citation type="submission" date="2019-03" db="EMBL/GenBank/DDBJ databases">
        <title>Genomic Encyclopedia of Archaeal and Bacterial Type Strains, Phase II (KMG-II): from individual species to whole genera.</title>
        <authorList>
            <person name="Goeker M."/>
        </authorList>
    </citation>
    <scope>NUCLEOTIDE SEQUENCE [LARGE SCALE GENOMIC DNA]</scope>
    <source>
        <strain evidence="1 2">DSM 19034</strain>
    </source>
</reference>
<dbReference type="RefSeq" id="WP_133558674.1">
    <property type="nucleotide sequence ID" value="NZ_SNWM01000005.1"/>
</dbReference>
<proteinExistence type="predicted"/>
<evidence type="ECO:0000313" key="1">
    <source>
        <dbReference type="EMBL" id="TDO20312.1"/>
    </source>
</evidence>
<protein>
    <submittedName>
        <fullName evidence="1">Uncharacterized protein</fullName>
    </submittedName>
</protein>
<comment type="caution">
    <text evidence="1">The sequence shown here is derived from an EMBL/GenBank/DDBJ whole genome shotgun (WGS) entry which is preliminary data.</text>
</comment>
<gene>
    <name evidence="1" type="ORF">CLV32_4072</name>
</gene>
<dbReference type="AlphaFoldDB" id="A0A4R6IE51"/>
<keyword evidence="2" id="KW-1185">Reference proteome</keyword>